<proteinExistence type="predicted"/>
<dbReference type="PATRIC" id="fig|546269.5.peg.1766"/>
<feature type="transmembrane region" description="Helical" evidence="1">
    <location>
        <begin position="172"/>
        <end position="191"/>
    </location>
</feature>
<evidence type="ECO:0008006" key="4">
    <source>
        <dbReference type="Google" id="ProtNLM"/>
    </source>
</evidence>
<dbReference type="OrthoDB" id="9813540at2"/>
<keyword evidence="1" id="KW-0812">Transmembrane</keyword>
<dbReference type="InterPro" id="IPR024529">
    <property type="entry name" value="ECF_trnsprt_substrate-spec"/>
</dbReference>
<dbReference type="RefSeq" id="WP_014263201.1">
    <property type="nucleotide sequence ID" value="NC_016630.1"/>
</dbReference>
<reference evidence="3" key="1">
    <citation type="submission" date="2010-12" db="EMBL/GenBank/DDBJ databases">
        <title>The genome sequence of Filifactor alocis strain ATCC 35896.</title>
        <authorList>
            <consortium name="The Broad Institute Genome Sequencing Platform"/>
            <person name="Ward D."/>
            <person name="Earl A."/>
            <person name="Feldgarden M."/>
            <person name="Young S.K."/>
            <person name="Gargeya S."/>
            <person name="Zeng Q."/>
            <person name="Alvarado L."/>
            <person name="Berlin A."/>
            <person name="Bochicchio J."/>
            <person name="Chapman S.B."/>
            <person name="Chen Z."/>
            <person name="Freedman E."/>
            <person name="Gellesch M."/>
            <person name="Goldberg J."/>
            <person name="Griggs A."/>
            <person name="Gujja S."/>
            <person name="Heilman E."/>
            <person name="Heiman D."/>
            <person name="Howarth C."/>
            <person name="Mehta T."/>
            <person name="Neiman D."/>
            <person name="Pearson M."/>
            <person name="Roberts A."/>
            <person name="Saif S."/>
            <person name="Shea T."/>
            <person name="Shenoy N."/>
            <person name="Sisk P."/>
            <person name="Stolte C."/>
            <person name="Sykes S."/>
            <person name="White J."/>
            <person name="Yandava C."/>
            <person name="Izard J."/>
            <person name="Blanton J.M."/>
            <person name="Baranova O.V."/>
            <person name="Tanner A.C."/>
            <person name="Dewhirst F.E."/>
            <person name="Haas B."/>
            <person name="Nusbaum C."/>
            <person name="Birren B."/>
        </authorList>
    </citation>
    <scope>NUCLEOTIDE SEQUENCE [LARGE SCALE GENOMIC DNA]</scope>
    <source>
        <strain evidence="3">ATCC 35896 / D40 B5</strain>
    </source>
</reference>
<dbReference type="Proteomes" id="UP000007468">
    <property type="component" value="Chromosome"/>
</dbReference>
<evidence type="ECO:0000313" key="3">
    <source>
        <dbReference type="Proteomes" id="UP000007468"/>
    </source>
</evidence>
<keyword evidence="1" id="KW-0472">Membrane</keyword>
<organism evidence="2 3">
    <name type="scientific">Filifactor alocis (strain ATCC 35896 / CCUG 47790 / D40 B5)</name>
    <name type="common">Fusobacterium alocis</name>
    <dbReference type="NCBI Taxonomy" id="546269"/>
    <lineage>
        <taxon>Bacteria</taxon>
        <taxon>Bacillati</taxon>
        <taxon>Bacillota</taxon>
        <taxon>Clostridia</taxon>
        <taxon>Peptostreptococcales</taxon>
        <taxon>Filifactoraceae</taxon>
        <taxon>Filifactor</taxon>
    </lineage>
</organism>
<dbReference type="eggNOG" id="COG4684">
    <property type="taxonomic scope" value="Bacteria"/>
</dbReference>
<feature type="transmembrane region" description="Helical" evidence="1">
    <location>
        <begin position="120"/>
        <end position="145"/>
    </location>
</feature>
<dbReference type="Gene3D" id="1.10.1760.20">
    <property type="match status" value="1"/>
</dbReference>
<gene>
    <name evidence="2" type="ordered locus">HMPREF0389_01242</name>
</gene>
<dbReference type="Pfam" id="PF12822">
    <property type="entry name" value="ECF_trnsprt"/>
    <property type="match status" value="1"/>
</dbReference>
<dbReference type="EMBL" id="CP002390">
    <property type="protein sequence ID" value="EFE27990.1"/>
    <property type="molecule type" value="Genomic_DNA"/>
</dbReference>
<feature type="transmembrane region" description="Helical" evidence="1">
    <location>
        <begin position="87"/>
        <end position="108"/>
    </location>
</feature>
<keyword evidence="3" id="KW-1185">Reference proteome</keyword>
<dbReference type="KEGG" id="faa:HMPREF0389_01242"/>
<keyword evidence="1" id="KW-1133">Transmembrane helix</keyword>
<dbReference type="AlphaFoldDB" id="D6GT05"/>
<evidence type="ECO:0000313" key="2">
    <source>
        <dbReference type="EMBL" id="EFE27990.1"/>
    </source>
</evidence>
<dbReference type="STRING" id="546269.HMPREF0389_01242"/>
<sequence length="196" mass="20648">MQEVSKKGMSTRQLTVVGMLGAISAVLGFTPLGFITVGAISVTTMHIPVIVGAILEGPMIGMMVGLLFGIVSMVRAFLVPLPTSFIFWNPLISILPRMLIGLVTYFVYRAISTRVKNDSVAMSVAAFLGTLTNTVGVLGLGYLLYSGKLAEKLDMSTSAVATLFTGVAIHNGIPEAILSVVITVGICKAVLKTKRA</sequence>
<evidence type="ECO:0000256" key="1">
    <source>
        <dbReference type="SAM" id="Phobius"/>
    </source>
</evidence>
<accession>D6GT05</accession>
<dbReference type="GO" id="GO:0022857">
    <property type="term" value="F:transmembrane transporter activity"/>
    <property type="evidence" value="ECO:0007669"/>
    <property type="project" value="InterPro"/>
</dbReference>
<protein>
    <recommendedName>
        <fullName evidence="4">Integral membrane protein</fullName>
    </recommendedName>
</protein>
<name>D6GT05_FILAD</name>